<feature type="region of interest" description="Disordered" evidence="4">
    <location>
        <begin position="785"/>
        <end position="806"/>
    </location>
</feature>
<evidence type="ECO:0000256" key="2">
    <source>
        <dbReference type="ARBA" id="ARBA00023161"/>
    </source>
</evidence>
<feature type="compositionally biased region" description="Basic and acidic residues" evidence="4">
    <location>
        <begin position="1014"/>
        <end position="1023"/>
    </location>
</feature>
<evidence type="ECO:0000256" key="3">
    <source>
        <dbReference type="ARBA" id="ARBA00029509"/>
    </source>
</evidence>
<evidence type="ECO:0000256" key="4">
    <source>
        <dbReference type="SAM" id="MobiDB-lite"/>
    </source>
</evidence>
<protein>
    <recommendedName>
        <fullName evidence="3">Nonsense-mediated mRNA decay factor SMG8</fullName>
    </recommendedName>
</protein>
<gene>
    <name evidence="5" type="ORF">ZIOFF_048599</name>
</gene>
<comment type="caution">
    <text evidence="5">The sequence shown here is derived from an EMBL/GenBank/DDBJ whole genome shotgun (WGS) entry which is preliminary data.</text>
</comment>
<proteinExistence type="inferred from homology"/>
<dbReference type="Proteomes" id="UP000734854">
    <property type="component" value="Unassembled WGS sequence"/>
</dbReference>
<evidence type="ECO:0000256" key="1">
    <source>
        <dbReference type="ARBA" id="ARBA00006443"/>
    </source>
</evidence>
<organism evidence="5 6">
    <name type="scientific">Zingiber officinale</name>
    <name type="common">Ginger</name>
    <name type="synonym">Amomum zingiber</name>
    <dbReference type="NCBI Taxonomy" id="94328"/>
    <lineage>
        <taxon>Eukaryota</taxon>
        <taxon>Viridiplantae</taxon>
        <taxon>Streptophyta</taxon>
        <taxon>Embryophyta</taxon>
        <taxon>Tracheophyta</taxon>
        <taxon>Spermatophyta</taxon>
        <taxon>Magnoliopsida</taxon>
        <taxon>Liliopsida</taxon>
        <taxon>Zingiberales</taxon>
        <taxon>Zingiberaceae</taxon>
        <taxon>Zingiber</taxon>
    </lineage>
</organism>
<name>A0A8J5KSI7_ZINOF</name>
<dbReference type="PANTHER" id="PTHR13091:SF0">
    <property type="entry name" value="NONSENSE-MEDIATED MRNA DECAY FACTOR SMG8"/>
    <property type="match status" value="1"/>
</dbReference>
<feature type="compositionally biased region" description="Low complexity" evidence="4">
    <location>
        <begin position="19"/>
        <end position="45"/>
    </location>
</feature>
<keyword evidence="6" id="KW-1185">Reference proteome</keyword>
<feature type="compositionally biased region" description="Polar residues" evidence="4">
    <location>
        <begin position="999"/>
        <end position="1010"/>
    </location>
</feature>
<reference evidence="5 6" key="1">
    <citation type="submission" date="2020-08" db="EMBL/GenBank/DDBJ databases">
        <title>Plant Genome Project.</title>
        <authorList>
            <person name="Zhang R.-G."/>
        </authorList>
    </citation>
    <scope>NUCLEOTIDE SEQUENCE [LARGE SCALE GENOMIC DNA]</scope>
    <source>
        <tissue evidence="5">Rhizome</tissue>
    </source>
</reference>
<dbReference type="PANTHER" id="PTHR13091">
    <property type="entry name" value="AMPLIFIED IN BREAST CANCER 2-RELATED"/>
    <property type="match status" value="1"/>
</dbReference>
<sequence length="1217" mass="132982">MAQPNPSSVRVLVRPPHPTTSIAPSLSSSISSATSAATSSTSTSLPSPPSSSPPPEGVVVVGFVGSRSSIESTHLINRILDANVFGSGNLDKDLFASRLKSSRRGEEWFRHRRISYHHEKEKGVVFLQFSSSLSQLSLPSASRIVEGEYASASALEELEADDLRGMLFMFSVCHVIIFLHEGLRFDTHILKRFRILQNAKHALSPFIRSKVAPTLTNTPLNSHPTAARITSIPSLSRRGVTSRHGSSISLMSGSGSNSSVLPGQCTPVILFVFIGDLLDESNHSTISEESVDVPSVAQLSSNAGGLPKLTSSSKGSGPVVVLARPSGKTEGGFKKKLQSSLETQLRFLIKRCRTLVGTEHSNHGSRNATSLSTLPLFLFDSSKVVAMLDRSLIRRGESLDVITDLIEDAFNSKSTLDLISLEDHCQNANNDDIQAIKDFLYRQVDTIRGRGGLHSNASSGTVAGVGIVAAAAAAAAASAAAGKTLTSPDLPNLQHWLSLSNLILDSLISVDDIFLDEEGKLKKLSLEKGANETKENEISVEDRKAISAAVSCLESSKGLNFKFSISWCQRALPAAKNVYLDELPPFYPTALHKTHLERALRAFSSMVKGPATLTYSRKLEQECTEIWESGRQLCDTVSLTGKPCMHQRHDDQKQHSSGYVFLHACACGRSRRLRDDPFDFESANINFSCFANCEDLLPYLILPRDILVGSLPQNSWRLMRIAGARYYKPSKGLLQNGFSSTEKYLLKWEISLDKQKEVNSLPLSMADKSSSTDVMPEFSFISDEEAKKNDADRLQQEPKSGRSENMVKKLEMGPLNNSSISFGKGLPSFPVKKPFSEVVAGTSGGNPFPSLQHKKPPKASADTCLGKEAASEQFINQVSVVGSREGPQKTEHRGTQGNVLGSATNEQIDENPVLQIGSNIVSVNYGGEKIFRDDCSKQVNIFVGFEHECAYGHRFLLSLDHLQDLESKFSVNELHSSGDGSETKTETRSGLRKKDPENSMATVTSVNNIKRTNRSAERSDKSNGRHGSITLLSRSENARSEPANGHPLPAGYQQKFDRNISCVKLDDGASAFSLLNRKLPVYMNCPYCKSLSSKDKMKISDTVSQLQRIFLVTPKFPTVLGTCPVVQFDDGCLPPSVPNREQQTRFSFGCQVFLPPESFLTLKLPFVYGVRMDNGCLQPLNPLVQKPELTAWLVEGTALQIISLGHEDDEMMQKIQG</sequence>
<accession>A0A8J5KSI7</accession>
<comment type="similarity">
    <text evidence="1">Belongs to the SMG8 family.</text>
</comment>
<feature type="region of interest" description="Disordered" evidence="4">
    <location>
        <begin position="1"/>
        <end position="55"/>
    </location>
</feature>
<dbReference type="InterPro" id="IPR019354">
    <property type="entry name" value="SMG8-like"/>
</dbReference>
<feature type="region of interest" description="Disordered" evidence="4">
    <location>
        <begin position="972"/>
        <end position="1051"/>
    </location>
</feature>
<dbReference type="EMBL" id="JACMSC010000013">
    <property type="protein sequence ID" value="KAG6493607.1"/>
    <property type="molecule type" value="Genomic_DNA"/>
</dbReference>
<dbReference type="AlphaFoldDB" id="A0A8J5KSI7"/>
<dbReference type="Pfam" id="PF10220">
    <property type="entry name" value="Smg8_Smg9"/>
    <property type="match status" value="3"/>
</dbReference>
<feature type="compositionally biased region" description="Basic and acidic residues" evidence="4">
    <location>
        <begin position="981"/>
        <end position="997"/>
    </location>
</feature>
<keyword evidence="2" id="KW-0866">Nonsense-mediated mRNA decay</keyword>
<dbReference type="OrthoDB" id="63589at2759"/>
<evidence type="ECO:0000313" key="5">
    <source>
        <dbReference type="EMBL" id="KAG6493607.1"/>
    </source>
</evidence>
<dbReference type="GO" id="GO:0000184">
    <property type="term" value="P:nuclear-transcribed mRNA catabolic process, nonsense-mediated decay"/>
    <property type="evidence" value="ECO:0007669"/>
    <property type="project" value="UniProtKB-KW"/>
</dbReference>
<feature type="compositionally biased region" description="Pro residues" evidence="4">
    <location>
        <begin position="46"/>
        <end position="55"/>
    </location>
</feature>
<evidence type="ECO:0000313" key="6">
    <source>
        <dbReference type="Proteomes" id="UP000734854"/>
    </source>
</evidence>